<evidence type="ECO:0000256" key="4">
    <source>
        <dbReference type="ARBA" id="ARBA00023125"/>
    </source>
</evidence>
<comment type="subcellular location">
    <subcellularLocation>
        <location evidence="1">Nucleus</location>
    </subcellularLocation>
</comment>
<gene>
    <name evidence="9" type="ORF">ACMD2_12779</name>
</gene>
<dbReference type="STRING" id="4615.A0A199UJY8"/>
<name>A0A199UJY8_ANACO</name>
<dbReference type="CDD" id="cd11448">
    <property type="entry name" value="bHLH_AtFAMA_like"/>
    <property type="match status" value="1"/>
</dbReference>
<keyword evidence="4" id="KW-0238">DNA-binding</keyword>
<dbReference type="Proteomes" id="UP000092600">
    <property type="component" value="Unassembled WGS sequence"/>
</dbReference>
<dbReference type="SUPFAM" id="SSF47459">
    <property type="entry name" value="HLH, helix-loop-helix DNA-binding domain"/>
    <property type="match status" value="1"/>
</dbReference>
<evidence type="ECO:0000256" key="5">
    <source>
        <dbReference type="ARBA" id="ARBA00023163"/>
    </source>
</evidence>
<reference evidence="9 10" key="1">
    <citation type="journal article" date="2016" name="DNA Res.">
        <title>The draft genome of MD-2 pineapple using hybrid error correction of long reads.</title>
        <authorList>
            <person name="Redwan R.M."/>
            <person name="Saidin A."/>
            <person name="Kumar S.V."/>
        </authorList>
    </citation>
    <scope>NUCLEOTIDE SEQUENCE [LARGE SCALE GENOMIC DNA]</scope>
    <source>
        <strain evidence="10">cv. MD2</strain>
        <tissue evidence="9">Leaf</tissue>
    </source>
</reference>
<dbReference type="FunFam" id="4.10.280.10:FF:000050">
    <property type="entry name" value="Basic helix-loop-helix transcription factor"/>
    <property type="match status" value="1"/>
</dbReference>
<feature type="domain" description="BHLH" evidence="8">
    <location>
        <begin position="134"/>
        <end position="185"/>
    </location>
</feature>
<keyword evidence="5" id="KW-0804">Transcription</keyword>
<dbReference type="InterPro" id="IPR036638">
    <property type="entry name" value="HLH_DNA-bd_sf"/>
</dbReference>
<evidence type="ECO:0000256" key="6">
    <source>
        <dbReference type="ARBA" id="ARBA00023242"/>
    </source>
</evidence>
<organism evidence="9 10">
    <name type="scientific">Ananas comosus</name>
    <name type="common">Pineapple</name>
    <name type="synonym">Ananas ananas</name>
    <dbReference type="NCBI Taxonomy" id="4615"/>
    <lineage>
        <taxon>Eukaryota</taxon>
        <taxon>Viridiplantae</taxon>
        <taxon>Streptophyta</taxon>
        <taxon>Embryophyta</taxon>
        <taxon>Tracheophyta</taxon>
        <taxon>Spermatophyta</taxon>
        <taxon>Magnoliopsida</taxon>
        <taxon>Liliopsida</taxon>
        <taxon>Poales</taxon>
        <taxon>Bromeliaceae</taxon>
        <taxon>Bromelioideae</taxon>
        <taxon>Ananas</taxon>
    </lineage>
</organism>
<evidence type="ECO:0000313" key="9">
    <source>
        <dbReference type="EMBL" id="OAY65021.1"/>
    </source>
</evidence>
<keyword evidence="3" id="KW-0805">Transcription regulation</keyword>
<dbReference type="EMBL" id="LSRQ01007354">
    <property type="protein sequence ID" value="OAY65021.1"/>
    <property type="molecule type" value="Genomic_DNA"/>
</dbReference>
<dbReference type="GO" id="GO:0046983">
    <property type="term" value="F:protein dimerization activity"/>
    <property type="evidence" value="ECO:0007669"/>
    <property type="project" value="InterPro"/>
</dbReference>
<evidence type="ECO:0000256" key="2">
    <source>
        <dbReference type="ARBA" id="ARBA00005510"/>
    </source>
</evidence>
<dbReference type="GO" id="GO:0000978">
    <property type="term" value="F:RNA polymerase II cis-regulatory region sequence-specific DNA binding"/>
    <property type="evidence" value="ECO:0007669"/>
    <property type="project" value="TreeGrafter"/>
</dbReference>
<comment type="similarity">
    <text evidence="2">Belongs to the bHLH protein family.</text>
</comment>
<dbReference type="InterPro" id="IPR011598">
    <property type="entry name" value="bHLH_dom"/>
</dbReference>
<feature type="region of interest" description="Disordered" evidence="7">
    <location>
        <begin position="92"/>
        <end position="133"/>
    </location>
</feature>
<accession>A0A199UJY8</accession>
<dbReference type="AlphaFoldDB" id="A0A199UJY8"/>
<dbReference type="Pfam" id="PF00010">
    <property type="entry name" value="HLH"/>
    <property type="match status" value="1"/>
</dbReference>
<feature type="compositionally biased region" description="Basic residues" evidence="7">
    <location>
        <begin position="116"/>
        <end position="126"/>
    </location>
</feature>
<keyword evidence="6" id="KW-0539">Nucleus</keyword>
<dbReference type="SMART" id="SM00353">
    <property type="entry name" value="HLH"/>
    <property type="match status" value="1"/>
</dbReference>
<evidence type="ECO:0000256" key="1">
    <source>
        <dbReference type="ARBA" id="ARBA00004123"/>
    </source>
</evidence>
<protein>
    <submittedName>
        <fullName evidence="9">Transcription factor bHLH96</fullName>
    </submittedName>
</protein>
<evidence type="ECO:0000259" key="8">
    <source>
        <dbReference type="PROSITE" id="PS50888"/>
    </source>
</evidence>
<dbReference type="PANTHER" id="PTHR11969">
    <property type="entry name" value="MAX DIMERIZATION, MAD"/>
    <property type="match status" value="1"/>
</dbReference>
<dbReference type="GO" id="GO:0005634">
    <property type="term" value="C:nucleus"/>
    <property type="evidence" value="ECO:0007669"/>
    <property type="project" value="UniProtKB-SubCell"/>
</dbReference>
<comment type="caution">
    <text evidence="9">The sequence shown here is derived from an EMBL/GenBank/DDBJ whole genome shotgun (WGS) entry which is preliminary data.</text>
</comment>
<dbReference type="Gene3D" id="4.10.280.10">
    <property type="entry name" value="Helix-loop-helix DNA-binding domain"/>
    <property type="match status" value="1"/>
</dbReference>
<dbReference type="PANTHER" id="PTHR11969:SF54">
    <property type="entry name" value="MAD-LIKE PROTEIN 1"/>
    <property type="match status" value="1"/>
</dbReference>
<dbReference type="GO" id="GO:0000981">
    <property type="term" value="F:DNA-binding transcription factor activity, RNA polymerase II-specific"/>
    <property type="evidence" value="ECO:0007669"/>
    <property type="project" value="TreeGrafter"/>
</dbReference>
<proteinExistence type="inferred from homology"/>
<evidence type="ECO:0000256" key="7">
    <source>
        <dbReference type="SAM" id="MobiDB-lite"/>
    </source>
</evidence>
<evidence type="ECO:0000256" key="3">
    <source>
        <dbReference type="ARBA" id="ARBA00023015"/>
    </source>
</evidence>
<dbReference type="PROSITE" id="PS50888">
    <property type="entry name" value="BHLH"/>
    <property type="match status" value="1"/>
</dbReference>
<sequence length="343" mass="37197">MALEAVVFPHGLLGYTMKELCSMGGGGGGGGGCSHGELGWFEEEEEKGVLLGYLEEGGGGDEQSGKRKWDVNWVDTSCSSMVGVFEEWDNVNSLSPPPEPAGRGGSVADGEAAAGGRRKRRRMKSIKNKEEVENQRMTHIAVERNRRKQMNEYLAVLRSIMPPSYVQRGDQASIIGGAINFVKELEQLLQSLEAQKRSNEQHSESAPFAEFFTFPQYSSYTARSPNATAAMVANESAAAAEEGKGSAAAADIEVTMVESHANLKVLAKRRPKQLLKLVVGLQNLRLTTLHLNVTTLDRMVLYSFSLKVVAVVVEDDCQLSSVDDIAAAVHHIVGKVEEEAAML</sequence>
<evidence type="ECO:0000313" key="10">
    <source>
        <dbReference type="Proteomes" id="UP000092600"/>
    </source>
</evidence>